<dbReference type="Proteomes" id="UP001209878">
    <property type="component" value="Unassembled WGS sequence"/>
</dbReference>
<sequence length="80" mass="8930">MEPIVYDTVMNANRTGHWQCHERFSEKRVSSPGDDADLSMIDDFLPSGPKVVKMATRDNRLTEREALLLSSTAPSCSITC</sequence>
<evidence type="ECO:0000313" key="2">
    <source>
        <dbReference type="Proteomes" id="UP001209878"/>
    </source>
</evidence>
<reference evidence="1" key="1">
    <citation type="journal article" date="2023" name="Mol. Biol. Evol.">
        <title>Third-Generation Sequencing Reveals the Adaptive Role of the Epigenome in Three Deep-Sea Polychaetes.</title>
        <authorList>
            <person name="Perez M."/>
            <person name="Aroh O."/>
            <person name="Sun Y."/>
            <person name="Lan Y."/>
            <person name="Juniper S.K."/>
            <person name="Young C.R."/>
            <person name="Angers B."/>
            <person name="Qian P.Y."/>
        </authorList>
    </citation>
    <scope>NUCLEOTIDE SEQUENCE</scope>
    <source>
        <strain evidence="1">R07B-5</strain>
    </source>
</reference>
<name>A0AAD9NCY6_RIDPI</name>
<proteinExistence type="predicted"/>
<gene>
    <name evidence="1" type="ORF">NP493_1352g00030</name>
</gene>
<comment type="caution">
    <text evidence="1">The sequence shown here is derived from an EMBL/GenBank/DDBJ whole genome shotgun (WGS) entry which is preliminary data.</text>
</comment>
<dbReference type="EMBL" id="JAODUO010001353">
    <property type="protein sequence ID" value="KAK2165727.1"/>
    <property type="molecule type" value="Genomic_DNA"/>
</dbReference>
<keyword evidence="2" id="KW-1185">Reference proteome</keyword>
<protein>
    <submittedName>
        <fullName evidence="1">Uncharacterized protein</fullName>
    </submittedName>
</protein>
<organism evidence="1 2">
    <name type="scientific">Ridgeia piscesae</name>
    <name type="common">Tubeworm</name>
    <dbReference type="NCBI Taxonomy" id="27915"/>
    <lineage>
        <taxon>Eukaryota</taxon>
        <taxon>Metazoa</taxon>
        <taxon>Spiralia</taxon>
        <taxon>Lophotrochozoa</taxon>
        <taxon>Annelida</taxon>
        <taxon>Polychaeta</taxon>
        <taxon>Sedentaria</taxon>
        <taxon>Canalipalpata</taxon>
        <taxon>Sabellida</taxon>
        <taxon>Siboglinidae</taxon>
        <taxon>Ridgeia</taxon>
    </lineage>
</organism>
<dbReference type="AlphaFoldDB" id="A0AAD9NCY6"/>
<evidence type="ECO:0000313" key="1">
    <source>
        <dbReference type="EMBL" id="KAK2165727.1"/>
    </source>
</evidence>
<accession>A0AAD9NCY6</accession>